<organism evidence="1 2">
    <name type="scientific">Sphaerodactylus townsendi</name>
    <dbReference type="NCBI Taxonomy" id="933632"/>
    <lineage>
        <taxon>Eukaryota</taxon>
        <taxon>Metazoa</taxon>
        <taxon>Chordata</taxon>
        <taxon>Craniata</taxon>
        <taxon>Vertebrata</taxon>
        <taxon>Euteleostomi</taxon>
        <taxon>Lepidosauria</taxon>
        <taxon>Squamata</taxon>
        <taxon>Bifurcata</taxon>
        <taxon>Gekkota</taxon>
        <taxon>Sphaerodactylidae</taxon>
        <taxon>Sphaerodactylus</taxon>
    </lineage>
</organism>
<gene>
    <name evidence="1" type="ORF">K3G42_016416</name>
</gene>
<dbReference type="Proteomes" id="UP000827872">
    <property type="component" value="Linkage Group LG14"/>
</dbReference>
<name>A0ACB8EC43_9SAUR</name>
<accession>A0ACB8EC43</accession>
<sequence length="89" mass="9658">MGTLAGLLTETSARYTGVGRRHTVGTLFSEAIFQMLLLMRRGRASGTPSRHQHHLDNSVVAQSPSQHAYACSLSLHDSPYSFTLLLSTG</sequence>
<proteinExistence type="predicted"/>
<comment type="caution">
    <text evidence="1">The sequence shown here is derived from an EMBL/GenBank/DDBJ whole genome shotgun (WGS) entry which is preliminary data.</text>
</comment>
<evidence type="ECO:0000313" key="1">
    <source>
        <dbReference type="EMBL" id="KAH7989943.1"/>
    </source>
</evidence>
<reference evidence="1" key="1">
    <citation type="submission" date="2021-08" db="EMBL/GenBank/DDBJ databases">
        <title>The first chromosome-level gecko genome reveals the dynamic sex chromosomes of Neotropical dwarf geckos (Sphaerodactylidae: Sphaerodactylus).</title>
        <authorList>
            <person name="Pinto B.J."/>
            <person name="Keating S.E."/>
            <person name="Gamble T."/>
        </authorList>
    </citation>
    <scope>NUCLEOTIDE SEQUENCE</scope>
    <source>
        <strain evidence="1">TG3544</strain>
    </source>
</reference>
<evidence type="ECO:0000313" key="2">
    <source>
        <dbReference type="Proteomes" id="UP000827872"/>
    </source>
</evidence>
<dbReference type="EMBL" id="CM037627">
    <property type="protein sequence ID" value="KAH7989943.1"/>
    <property type="molecule type" value="Genomic_DNA"/>
</dbReference>
<keyword evidence="2" id="KW-1185">Reference proteome</keyword>
<protein>
    <submittedName>
        <fullName evidence="1">Uncharacterized protein</fullName>
    </submittedName>
</protein>